<organism evidence="2 3">
    <name type="scientific">Actinomadura miaoliensis</name>
    <dbReference type="NCBI Taxonomy" id="430685"/>
    <lineage>
        <taxon>Bacteria</taxon>
        <taxon>Bacillati</taxon>
        <taxon>Actinomycetota</taxon>
        <taxon>Actinomycetes</taxon>
        <taxon>Streptosporangiales</taxon>
        <taxon>Thermomonosporaceae</taxon>
        <taxon>Actinomadura</taxon>
    </lineage>
</organism>
<name>A0ABP7UXQ7_9ACTN</name>
<reference evidence="3" key="1">
    <citation type="journal article" date="2019" name="Int. J. Syst. Evol. Microbiol.">
        <title>The Global Catalogue of Microorganisms (GCM) 10K type strain sequencing project: providing services to taxonomists for standard genome sequencing and annotation.</title>
        <authorList>
            <consortium name="The Broad Institute Genomics Platform"/>
            <consortium name="The Broad Institute Genome Sequencing Center for Infectious Disease"/>
            <person name="Wu L."/>
            <person name="Ma J."/>
        </authorList>
    </citation>
    <scope>NUCLEOTIDE SEQUENCE [LARGE SCALE GENOMIC DNA]</scope>
    <source>
        <strain evidence="3">JCM 16702</strain>
    </source>
</reference>
<gene>
    <name evidence="2" type="ORF">GCM10022214_02410</name>
</gene>
<keyword evidence="3" id="KW-1185">Reference proteome</keyword>
<evidence type="ECO:0000313" key="3">
    <source>
        <dbReference type="Proteomes" id="UP001500683"/>
    </source>
</evidence>
<evidence type="ECO:0000256" key="1">
    <source>
        <dbReference type="SAM" id="MobiDB-lite"/>
    </source>
</evidence>
<feature type="compositionally biased region" description="Acidic residues" evidence="1">
    <location>
        <begin position="36"/>
        <end position="50"/>
    </location>
</feature>
<evidence type="ECO:0000313" key="2">
    <source>
        <dbReference type="EMBL" id="GAA4054898.1"/>
    </source>
</evidence>
<feature type="region of interest" description="Disordered" evidence="1">
    <location>
        <begin position="30"/>
        <end position="54"/>
    </location>
</feature>
<dbReference type="EMBL" id="BAAAZG010000001">
    <property type="protein sequence ID" value="GAA4054898.1"/>
    <property type="molecule type" value="Genomic_DNA"/>
</dbReference>
<sequence>MAHEHIVAGIASALRAGTLTLDAVALEARKAAAADDSPDAPEDESGDGDLADARRLARLPPTGVSCLRWTLYDQLLRRRAGGQDSISKDEMR</sequence>
<proteinExistence type="predicted"/>
<accession>A0ABP7UXQ7</accession>
<dbReference type="Proteomes" id="UP001500683">
    <property type="component" value="Unassembled WGS sequence"/>
</dbReference>
<protein>
    <submittedName>
        <fullName evidence="2">Uncharacterized protein</fullName>
    </submittedName>
</protein>
<comment type="caution">
    <text evidence="2">The sequence shown here is derived from an EMBL/GenBank/DDBJ whole genome shotgun (WGS) entry which is preliminary data.</text>
</comment>